<accession>A0A498JUN9</accession>
<dbReference type="EMBL" id="RDQH01000331">
    <property type="protein sequence ID" value="RXH99578.1"/>
    <property type="molecule type" value="Genomic_DNA"/>
</dbReference>
<protein>
    <submittedName>
        <fullName evidence="1">Uncharacterized protein</fullName>
    </submittedName>
</protein>
<comment type="caution">
    <text evidence="1">The sequence shown here is derived from an EMBL/GenBank/DDBJ whole genome shotgun (WGS) entry which is preliminary data.</text>
</comment>
<evidence type="ECO:0000313" key="2">
    <source>
        <dbReference type="Proteomes" id="UP000290289"/>
    </source>
</evidence>
<proteinExistence type="predicted"/>
<organism evidence="1 2">
    <name type="scientific">Malus domestica</name>
    <name type="common">Apple</name>
    <name type="synonym">Pyrus malus</name>
    <dbReference type="NCBI Taxonomy" id="3750"/>
    <lineage>
        <taxon>Eukaryota</taxon>
        <taxon>Viridiplantae</taxon>
        <taxon>Streptophyta</taxon>
        <taxon>Embryophyta</taxon>
        <taxon>Tracheophyta</taxon>
        <taxon>Spermatophyta</taxon>
        <taxon>Magnoliopsida</taxon>
        <taxon>eudicotyledons</taxon>
        <taxon>Gunneridae</taxon>
        <taxon>Pentapetalae</taxon>
        <taxon>rosids</taxon>
        <taxon>fabids</taxon>
        <taxon>Rosales</taxon>
        <taxon>Rosaceae</taxon>
        <taxon>Amygdaloideae</taxon>
        <taxon>Maleae</taxon>
        <taxon>Malus</taxon>
    </lineage>
</organism>
<sequence length="99" mass="10782">MLPPLVRIDLLPIKHKVLILFSCIHNSRMAEIQAVASTHAQLARAALVKDMVIMVAGSSITWCNFCNSLGHHISTYPHCPAPPFAGYHAYSSGVAHHPT</sequence>
<reference evidence="1 2" key="1">
    <citation type="submission" date="2018-10" db="EMBL/GenBank/DDBJ databases">
        <title>A high-quality apple genome assembly.</title>
        <authorList>
            <person name="Hu J."/>
        </authorList>
    </citation>
    <scope>NUCLEOTIDE SEQUENCE [LARGE SCALE GENOMIC DNA]</scope>
    <source>
        <strain evidence="2">cv. HFTH1</strain>
        <tissue evidence="1">Young leaf</tissue>
    </source>
</reference>
<dbReference type="AlphaFoldDB" id="A0A498JUN9"/>
<name>A0A498JUN9_MALDO</name>
<keyword evidence="2" id="KW-1185">Reference proteome</keyword>
<dbReference type="Proteomes" id="UP000290289">
    <property type="component" value="Chromosome 5"/>
</dbReference>
<evidence type="ECO:0000313" key="1">
    <source>
        <dbReference type="EMBL" id="RXH99578.1"/>
    </source>
</evidence>
<gene>
    <name evidence="1" type="ORF">DVH24_021380</name>
</gene>